<keyword evidence="5" id="KW-0804">Transcription</keyword>
<dbReference type="PROSITE" id="PS00716">
    <property type="entry name" value="SIGMA70_2"/>
    <property type="match status" value="1"/>
</dbReference>
<protein>
    <recommendedName>
        <fullName evidence="7">RNA polymerase sigma-70 domain-containing protein</fullName>
    </recommendedName>
</protein>
<keyword evidence="9" id="KW-1185">Reference proteome</keyword>
<evidence type="ECO:0000259" key="7">
    <source>
        <dbReference type="PROSITE" id="PS00716"/>
    </source>
</evidence>
<dbReference type="PANTHER" id="PTHR30603:SF47">
    <property type="entry name" value="RNA POLYMERASE SIGMA FACTOR SIGD, CHLOROPLASTIC"/>
    <property type="match status" value="1"/>
</dbReference>
<dbReference type="Gene3D" id="1.10.10.10">
    <property type="entry name" value="Winged helix-like DNA-binding domain superfamily/Winged helix DNA-binding domain"/>
    <property type="match status" value="2"/>
</dbReference>
<reference evidence="8 9" key="1">
    <citation type="submission" date="2023-10" db="EMBL/GenBank/DDBJ databases">
        <authorList>
            <person name="Maclean D."/>
            <person name="Macfadyen A."/>
        </authorList>
    </citation>
    <scope>NUCLEOTIDE SEQUENCE [LARGE SCALE GENOMIC DNA]</scope>
</reference>
<evidence type="ECO:0000313" key="8">
    <source>
        <dbReference type="EMBL" id="CAK0786014.1"/>
    </source>
</evidence>
<gene>
    <name evidence="8" type="ORF">CVIRNUC_009227</name>
</gene>
<dbReference type="GO" id="GO:0016987">
    <property type="term" value="F:sigma factor activity"/>
    <property type="evidence" value="ECO:0007669"/>
    <property type="project" value="UniProtKB-KW"/>
</dbReference>
<keyword evidence="3" id="KW-0731">Sigma factor</keyword>
<dbReference type="Pfam" id="PF04542">
    <property type="entry name" value="Sigma70_r2"/>
    <property type="match status" value="1"/>
</dbReference>
<dbReference type="AlphaFoldDB" id="A0AAV1IF85"/>
<proteinExistence type="inferred from homology"/>
<dbReference type="Pfam" id="PF04545">
    <property type="entry name" value="Sigma70_r4"/>
    <property type="match status" value="1"/>
</dbReference>
<feature type="compositionally biased region" description="Basic residues" evidence="6">
    <location>
        <begin position="144"/>
        <end position="160"/>
    </location>
</feature>
<dbReference type="NCBIfam" id="TIGR02937">
    <property type="entry name" value="sigma70-ECF"/>
    <property type="match status" value="1"/>
</dbReference>
<accession>A0AAV1IF85</accession>
<dbReference type="Gene3D" id="1.10.601.10">
    <property type="entry name" value="RNA Polymerase Primary Sigma Factor"/>
    <property type="match status" value="1"/>
</dbReference>
<evidence type="ECO:0000256" key="3">
    <source>
        <dbReference type="ARBA" id="ARBA00023082"/>
    </source>
</evidence>
<evidence type="ECO:0000256" key="4">
    <source>
        <dbReference type="ARBA" id="ARBA00023125"/>
    </source>
</evidence>
<dbReference type="InterPro" id="IPR007627">
    <property type="entry name" value="RNA_pol_sigma70_r2"/>
</dbReference>
<dbReference type="InterPro" id="IPR000943">
    <property type="entry name" value="RNA_pol_sigma70"/>
</dbReference>
<dbReference type="Proteomes" id="UP001314263">
    <property type="component" value="Unassembled WGS sequence"/>
</dbReference>
<sequence>MLGLEGAVVHDTEGLLQGVSSIPLARSGSRRLSLGSQPRPRPSSRHSLDCSGRTSVILRASSGHLASTATAVSLERRPATADSLDLDASWQEQRRLLEESYQATAAPMHARSASVARTAEGTEHSSSAQEQAEAGASDDVGIRGGRRAARIRSSVARRRSLSRDSDRLTMRSRARMPAGRSSSLGRTPERSLARRRLARRSCITSVVAARADVRRIRQRRLKPANPLARTEEAAEEKMLRQHTAELMRARADSKSTHEASTSVGKLKDSVTNLIDRLGNTKVLSRQTEGSLTHIIRKGIQLEAAIAEREQQLQRPLEVPEILEMQGLKSEAHLELVRKNAVEARNLLTQHNVRLVISMAKNYRHGGVELQDLIQEGLVGLTKAVDKFEPDRGFKFSTYAHWWIRQAVSRCVAEQGRVVRLPLHILDGVKRIREVRASLAKERGGGPVSDEEVARVLGIPASKVAFYERVTAPAMSFDAPISQLSGHKAGEAPNHEAWGEGVADGDVDGLEDSSLLAKLKQDCVSDLLQHDVNQLLNTLQPRERNILRMRYGLHRPDGQGMTLGDVSAAYGITKERIRQLEELAICKLRRHKEVLTTHLKVAGADFSNSNGVEAENLKYVS</sequence>
<comment type="similarity">
    <text evidence="1">Belongs to the sigma-70 factor family.</text>
</comment>
<comment type="caution">
    <text evidence="8">The sequence shown here is derived from an EMBL/GenBank/DDBJ whole genome shotgun (WGS) entry which is preliminary data.</text>
</comment>
<dbReference type="InterPro" id="IPR014284">
    <property type="entry name" value="RNA_pol_sigma-70_dom"/>
</dbReference>
<dbReference type="GO" id="GO:0006352">
    <property type="term" value="P:DNA-templated transcription initiation"/>
    <property type="evidence" value="ECO:0007669"/>
    <property type="project" value="InterPro"/>
</dbReference>
<evidence type="ECO:0000256" key="1">
    <source>
        <dbReference type="ARBA" id="ARBA00007788"/>
    </source>
</evidence>
<feature type="compositionally biased region" description="Low complexity" evidence="6">
    <location>
        <begin position="29"/>
        <end position="38"/>
    </location>
</feature>
<dbReference type="InterPro" id="IPR013324">
    <property type="entry name" value="RNA_pol_sigma_r3/r4-like"/>
</dbReference>
<dbReference type="EMBL" id="CAUYUE010000013">
    <property type="protein sequence ID" value="CAK0786014.1"/>
    <property type="molecule type" value="Genomic_DNA"/>
</dbReference>
<dbReference type="PRINTS" id="PR00046">
    <property type="entry name" value="SIGMA70FCT"/>
</dbReference>
<dbReference type="GO" id="GO:0003677">
    <property type="term" value="F:DNA binding"/>
    <property type="evidence" value="ECO:0007669"/>
    <property type="project" value="UniProtKB-KW"/>
</dbReference>
<dbReference type="CDD" id="cd06171">
    <property type="entry name" value="Sigma70_r4"/>
    <property type="match status" value="1"/>
</dbReference>
<dbReference type="PANTHER" id="PTHR30603">
    <property type="entry name" value="RNA POLYMERASE SIGMA FACTOR RPO"/>
    <property type="match status" value="1"/>
</dbReference>
<keyword evidence="2" id="KW-0805">Transcription regulation</keyword>
<evidence type="ECO:0000256" key="6">
    <source>
        <dbReference type="SAM" id="MobiDB-lite"/>
    </source>
</evidence>
<dbReference type="InterPro" id="IPR036388">
    <property type="entry name" value="WH-like_DNA-bd_sf"/>
</dbReference>
<evidence type="ECO:0000256" key="2">
    <source>
        <dbReference type="ARBA" id="ARBA00023015"/>
    </source>
</evidence>
<evidence type="ECO:0000313" key="9">
    <source>
        <dbReference type="Proteomes" id="UP001314263"/>
    </source>
</evidence>
<feature type="compositionally biased region" description="Low complexity" evidence="6">
    <location>
        <begin position="125"/>
        <end position="139"/>
    </location>
</feature>
<keyword evidence="4" id="KW-0238">DNA-binding</keyword>
<dbReference type="SUPFAM" id="SSF88659">
    <property type="entry name" value="Sigma3 and sigma4 domains of RNA polymerase sigma factors"/>
    <property type="match status" value="1"/>
</dbReference>
<feature type="region of interest" description="Disordered" evidence="6">
    <location>
        <begin position="102"/>
        <end position="196"/>
    </location>
</feature>
<name>A0AAV1IF85_9CHLO</name>
<dbReference type="InterPro" id="IPR013325">
    <property type="entry name" value="RNA_pol_sigma_r2"/>
</dbReference>
<dbReference type="InterPro" id="IPR007630">
    <property type="entry name" value="RNA_pol_sigma70_r4"/>
</dbReference>
<evidence type="ECO:0000256" key="5">
    <source>
        <dbReference type="ARBA" id="ARBA00023163"/>
    </source>
</evidence>
<feature type="region of interest" description="Disordered" evidence="6">
    <location>
        <begin position="29"/>
        <end position="50"/>
    </location>
</feature>
<dbReference type="InterPro" id="IPR050239">
    <property type="entry name" value="Sigma-70_RNA_pol_init_factors"/>
</dbReference>
<dbReference type="SUPFAM" id="SSF88946">
    <property type="entry name" value="Sigma2 domain of RNA polymerase sigma factors"/>
    <property type="match status" value="1"/>
</dbReference>
<organism evidence="8 9">
    <name type="scientific">Coccomyxa viridis</name>
    <dbReference type="NCBI Taxonomy" id="1274662"/>
    <lineage>
        <taxon>Eukaryota</taxon>
        <taxon>Viridiplantae</taxon>
        <taxon>Chlorophyta</taxon>
        <taxon>core chlorophytes</taxon>
        <taxon>Trebouxiophyceae</taxon>
        <taxon>Trebouxiophyceae incertae sedis</taxon>
        <taxon>Coccomyxaceae</taxon>
        <taxon>Coccomyxa</taxon>
    </lineage>
</organism>
<feature type="domain" description="RNA polymerase sigma-70" evidence="7">
    <location>
        <begin position="561"/>
        <end position="587"/>
    </location>
</feature>